<evidence type="ECO:0000313" key="2">
    <source>
        <dbReference type="EMBL" id="KZS99615.1"/>
    </source>
</evidence>
<reference evidence="2 3" key="1">
    <citation type="journal article" date="2016" name="Mol. Biol. Evol.">
        <title>Comparative Genomics of Early-Diverging Mushroom-Forming Fungi Provides Insights into the Origins of Lignocellulose Decay Capabilities.</title>
        <authorList>
            <person name="Nagy L.G."/>
            <person name="Riley R."/>
            <person name="Tritt A."/>
            <person name="Adam C."/>
            <person name="Daum C."/>
            <person name="Floudas D."/>
            <person name="Sun H."/>
            <person name="Yadav J.S."/>
            <person name="Pangilinan J."/>
            <person name="Larsson K.H."/>
            <person name="Matsuura K."/>
            <person name="Barry K."/>
            <person name="Labutti K."/>
            <person name="Kuo R."/>
            <person name="Ohm R.A."/>
            <person name="Bhattacharya S.S."/>
            <person name="Shirouzu T."/>
            <person name="Yoshinaga Y."/>
            <person name="Martin F.M."/>
            <person name="Grigoriev I.V."/>
            <person name="Hibbett D.S."/>
        </authorList>
    </citation>
    <scope>NUCLEOTIDE SEQUENCE [LARGE SCALE GENOMIC DNA]</scope>
    <source>
        <strain evidence="2 3">93-53</strain>
    </source>
</reference>
<dbReference type="OrthoDB" id="3037028at2759"/>
<evidence type="ECO:0000259" key="1">
    <source>
        <dbReference type="Pfam" id="PF17919"/>
    </source>
</evidence>
<dbReference type="RefSeq" id="XP_040757356.1">
    <property type="nucleotide sequence ID" value="XM_040905331.1"/>
</dbReference>
<dbReference type="SUPFAM" id="SSF56672">
    <property type="entry name" value="DNA/RNA polymerases"/>
    <property type="match status" value="1"/>
</dbReference>
<dbReference type="Proteomes" id="UP000076871">
    <property type="component" value="Unassembled WGS sequence"/>
</dbReference>
<evidence type="ECO:0000313" key="3">
    <source>
        <dbReference type="Proteomes" id="UP000076871"/>
    </source>
</evidence>
<dbReference type="GeneID" id="63822361"/>
<accession>A0A165AT68</accession>
<keyword evidence="3" id="KW-1185">Reference proteome</keyword>
<feature type="non-terminal residue" evidence="2">
    <location>
        <position position="1"/>
    </location>
</feature>
<protein>
    <recommendedName>
        <fullName evidence="1">Reverse transcriptase/retrotransposon-derived protein RNase H-like domain-containing protein</fullName>
    </recommendedName>
</protein>
<dbReference type="STRING" id="1314785.A0A165AT68"/>
<dbReference type="InterPro" id="IPR041577">
    <property type="entry name" value="RT_RNaseH_2"/>
</dbReference>
<dbReference type="InParanoid" id="A0A165AT68"/>
<dbReference type="Pfam" id="PF17919">
    <property type="entry name" value="RT_RNaseH_2"/>
    <property type="match status" value="1"/>
</dbReference>
<dbReference type="AlphaFoldDB" id="A0A165AT68"/>
<proteinExistence type="predicted"/>
<sequence length="175" mass="19915">DVPFEFGEEQIAAMEDLKAVLLESPALRAINYNSDASVILAVDTSNIAVRYQLCQCAPDNPKVRYFSRFSSIMLNDQPKLKLYSLFHALRALKVYLIGIRNLIVEVDARYIKEMLKHPDITSFASINRWIVVILMFHFKLIHIPGVNHGLDGLSRRPAQSGDALDDTYENEDFDD</sequence>
<feature type="domain" description="Reverse transcriptase/retrotransposon-derived protein RNase H-like" evidence="1">
    <location>
        <begin position="6"/>
        <end position="100"/>
    </location>
</feature>
<organism evidence="2 3">
    <name type="scientific">Laetiporus sulphureus 93-53</name>
    <dbReference type="NCBI Taxonomy" id="1314785"/>
    <lineage>
        <taxon>Eukaryota</taxon>
        <taxon>Fungi</taxon>
        <taxon>Dikarya</taxon>
        <taxon>Basidiomycota</taxon>
        <taxon>Agaricomycotina</taxon>
        <taxon>Agaricomycetes</taxon>
        <taxon>Polyporales</taxon>
        <taxon>Laetiporus</taxon>
    </lineage>
</organism>
<dbReference type="InterPro" id="IPR043502">
    <property type="entry name" value="DNA/RNA_pol_sf"/>
</dbReference>
<gene>
    <name evidence="2" type="ORF">LAESUDRAFT_667778</name>
</gene>
<dbReference type="EMBL" id="KV427756">
    <property type="protein sequence ID" value="KZS99615.1"/>
    <property type="molecule type" value="Genomic_DNA"/>
</dbReference>
<name>A0A165AT68_9APHY</name>